<evidence type="ECO:0000256" key="14">
    <source>
        <dbReference type="ARBA" id="ARBA00023180"/>
    </source>
</evidence>
<keyword evidence="6 17" id="KW-0812">Transmembrane</keyword>
<evidence type="ECO:0000259" key="19">
    <source>
        <dbReference type="Pfam" id="PF09294"/>
    </source>
</evidence>
<comment type="subunit">
    <text evidence="4">Interacts with HSPE; the interaction, inhibited by heparin, promotes the generation of activated factor X and activates coagulation in the presence of activated factor VII.</text>
</comment>
<dbReference type="InterPro" id="IPR050650">
    <property type="entry name" value="Type-II_Cytokine-TF_Rcpt"/>
</dbReference>
<evidence type="ECO:0000256" key="16">
    <source>
        <dbReference type="ARBA" id="ARBA00031171"/>
    </source>
</evidence>
<evidence type="ECO:0000256" key="17">
    <source>
        <dbReference type="SAM" id="Phobius"/>
    </source>
</evidence>
<keyword evidence="15" id="KW-0449">Lipoprotein</keyword>
<sequence length="301" mass="33975">MREKQDCLAKMESVTTLLYLGLFLSAWSITTADENFVPKAENVHWVSLDFKTILSWTTKPSDYTYSVLYSMDDGDWSESPDCNRISETNCDLSAHLMPLDRMYSADIQTEPAEFDYNSNVEDLPHTYSPQFNPYRESNISAVEFSVEATNDSKVIVSIKDPVTTLHDAYGKQLSIRDILQKDLKYKISYYKSGSTGKRDIISDSSVANVSKLDSGQSYCFMVAAFIPSRPKATQLGTWSTQQCTYVQGGNVLQDLRLETWVGVAFILLTVLIITITVTVLCCRCRQQRNRTFQTSQSSVPV</sequence>
<comment type="function">
    <text evidence="1">Initiates blood coagulation by forming a complex with circulating factor VII or VIIa. The [TF:VIIa] complex activates factors IX or X by specific limited proteolysis. TF plays a role in normal hemostasis by initiating the cell-surface assembly and propagation of the coagulation protease cascade.</text>
</comment>
<evidence type="ECO:0000313" key="20">
    <source>
        <dbReference type="Ensembl" id="ENSAOCP00000008750.1"/>
    </source>
</evidence>
<protein>
    <recommendedName>
        <fullName evidence="5">Tissue factor</fullName>
    </recommendedName>
    <alternativeName>
        <fullName evidence="16">Coagulation factor III</fullName>
    </alternativeName>
</protein>
<accession>A0A3Q1B4H1</accession>
<dbReference type="PANTHER" id="PTHR20859">
    <property type="entry name" value="INTERFERON/INTERLEUKIN RECEPTOR"/>
    <property type="match status" value="1"/>
</dbReference>
<dbReference type="PRINTS" id="PR00346">
    <property type="entry name" value="TISSUEFACTOR"/>
</dbReference>
<keyword evidence="21" id="KW-1185">Reference proteome</keyword>
<dbReference type="InterPro" id="IPR003961">
    <property type="entry name" value="FN3_dom"/>
</dbReference>
<feature type="domain" description="Interferon/interleukin receptor" evidence="19">
    <location>
        <begin position="144"/>
        <end position="245"/>
    </location>
</feature>
<keyword evidence="10" id="KW-0094">Blood coagulation</keyword>
<dbReference type="Gene3D" id="2.60.40.10">
    <property type="entry name" value="Immunoglobulins"/>
    <property type="match status" value="2"/>
</dbReference>
<dbReference type="GeneTree" id="ENSGT00390000012668"/>
<dbReference type="InterPro" id="IPR015373">
    <property type="entry name" value="Interferon/interleukin_rcp_dom"/>
</dbReference>
<keyword evidence="12" id="KW-0564">Palmitate</keyword>
<evidence type="ECO:0000256" key="15">
    <source>
        <dbReference type="ARBA" id="ARBA00023288"/>
    </source>
</evidence>
<dbReference type="Proteomes" id="UP001501940">
    <property type="component" value="Chromosome 10"/>
</dbReference>
<organism evidence="20 21">
    <name type="scientific">Amphiprion ocellaris</name>
    <name type="common">Clown anemonefish</name>
    <dbReference type="NCBI Taxonomy" id="80972"/>
    <lineage>
        <taxon>Eukaryota</taxon>
        <taxon>Metazoa</taxon>
        <taxon>Chordata</taxon>
        <taxon>Craniata</taxon>
        <taxon>Vertebrata</taxon>
        <taxon>Euteleostomi</taxon>
        <taxon>Actinopterygii</taxon>
        <taxon>Neopterygii</taxon>
        <taxon>Teleostei</taxon>
        <taxon>Neoteleostei</taxon>
        <taxon>Acanthomorphata</taxon>
        <taxon>Ovalentaria</taxon>
        <taxon>Pomacentridae</taxon>
        <taxon>Amphiprion</taxon>
    </lineage>
</organism>
<keyword evidence="7" id="KW-0356">Hemostasis</keyword>
<evidence type="ECO:0000256" key="4">
    <source>
        <dbReference type="ARBA" id="ARBA00011184"/>
    </source>
</evidence>
<evidence type="ECO:0000259" key="18">
    <source>
        <dbReference type="Pfam" id="PF01108"/>
    </source>
</evidence>
<evidence type="ECO:0000256" key="8">
    <source>
        <dbReference type="ARBA" id="ARBA00022729"/>
    </source>
</evidence>
<dbReference type="GO" id="GO:0007596">
    <property type="term" value="P:blood coagulation"/>
    <property type="evidence" value="ECO:0007669"/>
    <property type="project" value="UniProtKB-KW"/>
</dbReference>
<comment type="similarity">
    <text evidence="3">Belongs to the tissue factor family.</text>
</comment>
<dbReference type="PANTHER" id="PTHR20859:SF22">
    <property type="entry name" value="TISSUE FACTOR"/>
    <property type="match status" value="1"/>
</dbReference>
<evidence type="ECO:0000256" key="10">
    <source>
        <dbReference type="ARBA" id="ARBA00023084"/>
    </source>
</evidence>
<keyword evidence="11 17" id="KW-0472">Membrane</keyword>
<evidence type="ECO:0000256" key="7">
    <source>
        <dbReference type="ARBA" id="ARBA00022696"/>
    </source>
</evidence>
<evidence type="ECO:0000313" key="21">
    <source>
        <dbReference type="Proteomes" id="UP001501940"/>
    </source>
</evidence>
<dbReference type="Pfam" id="PF01108">
    <property type="entry name" value="Tissue_fac"/>
    <property type="match status" value="1"/>
</dbReference>
<dbReference type="RefSeq" id="XP_035800071.1">
    <property type="nucleotide sequence ID" value="XM_035944178.2"/>
</dbReference>
<dbReference type="SUPFAM" id="SSF49265">
    <property type="entry name" value="Fibronectin type III"/>
    <property type="match status" value="2"/>
</dbReference>
<dbReference type="InterPro" id="IPR013783">
    <property type="entry name" value="Ig-like_fold"/>
</dbReference>
<evidence type="ECO:0000256" key="9">
    <source>
        <dbReference type="ARBA" id="ARBA00022989"/>
    </source>
</evidence>
<evidence type="ECO:0000256" key="5">
    <source>
        <dbReference type="ARBA" id="ARBA00018722"/>
    </source>
</evidence>
<evidence type="ECO:0000256" key="6">
    <source>
        <dbReference type="ARBA" id="ARBA00022692"/>
    </source>
</evidence>
<evidence type="ECO:0000256" key="1">
    <source>
        <dbReference type="ARBA" id="ARBA00002201"/>
    </source>
</evidence>
<comment type="subcellular location">
    <subcellularLocation>
        <location evidence="2">Membrane</location>
        <topology evidence="2">Single-pass type I membrane protein</topology>
    </subcellularLocation>
</comment>
<reference evidence="20 21" key="1">
    <citation type="submission" date="2022-01" db="EMBL/GenBank/DDBJ databases">
        <title>A chromosome-scale genome assembly of the false clownfish, Amphiprion ocellaris.</title>
        <authorList>
            <person name="Ryu T."/>
        </authorList>
    </citation>
    <scope>NUCLEOTIDE SEQUENCE [LARGE SCALE GENOMIC DNA]</scope>
</reference>
<evidence type="ECO:0000256" key="11">
    <source>
        <dbReference type="ARBA" id="ARBA00023136"/>
    </source>
</evidence>
<dbReference type="FunFam" id="2.60.40.10:FF:000899">
    <property type="entry name" value="Tissue factor"/>
    <property type="match status" value="1"/>
</dbReference>
<keyword evidence="8" id="KW-0732">Signal</keyword>
<proteinExistence type="inferred from homology"/>
<dbReference type="OMA" id="NPYRESN"/>
<dbReference type="InterPro" id="IPR036116">
    <property type="entry name" value="FN3_sf"/>
</dbReference>
<reference evidence="20" key="3">
    <citation type="submission" date="2025-09" db="UniProtKB">
        <authorList>
            <consortium name="Ensembl"/>
        </authorList>
    </citation>
    <scope>IDENTIFICATION</scope>
</reference>
<dbReference type="GO" id="GO:0005886">
    <property type="term" value="C:plasma membrane"/>
    <property type="evidence" value="ECO:0007669"/>
    <property type="project" value="TreeGrafter"/>
</dbReference>
<keyword evidence="14" id="KW-0325">Glycoprotein</keyword>
<dbReference type="STRING" id="80972.ENSAOCP00000008750"/>
<dbReference type="Ensembl" id="ENSAOCT00000000562.2">
    <property type="protein sequence ID" value="ENSAOCP00000008750.1"/>
    <property type="gene ID" value="ENSAOCG00000012786.2"/>
</dbReference>
<evidence type="ECO:0000256" key="3">
    <source>
        <dbReference type="ARBA" id="ARBA00009197"/>
    </source>
</evidence>
<feature type="transmembrane region" description="Helical" evidence="17">
    <location>
        <begin position="260"/>
        <end position="282"/>
    </location>
</feature>
<dbReference type="AlphaFoldDB" id="A0A3Q1B4H1"/>
<dbReference type="KEGG" id="aoce:111562878"/>
<reference evidence="20" key="2">
    <citation type="submission" date="2025-08" db="UniProtKB">
        <authorList>
            <consortium name="Ensembl"/>
        </authorList>
    </citation>
    <scope>IDENTIFICATION</scope>
</reference>
<dbReference type="InterPro" id="IPR001187">
    <property type="entry name" value="Tissue_factor"/>
</dbReference>
<dbReference type="GeneID" id="111562878"/>
<dbReference type="Pfam" id="PF09294">
    <property type="entry name" value="Interfer-bind"/>
    <property type="match status" value="1"/>
</dbReference>
<dbReference type="GO" id="GO:0004896">
    <property type="term" value="F:cytokine receptor activity"/>
    <property type="evidence" value="ECO:0007669"/>
    <property type="project" value="TreeGrafter"/>
</dbReference>
<keyword evidence="13" id="KW-1015">Disulfide bond</keyword>
<evidence type="ECO:0000256" key="12">
    <source>
        <dbReference type="ARBA" id="ARBA00023139"/>
    </source>
</evidence>
<evidence type="ECO:0000256" key="13">
    <source>
        <dbReference type="ARBA" id="ARBA00023157"/>
    </source>
</evidence>
<dbReference type="OrthoDB" id="8942372at2759"/>
<keyword evidence="9 17" id="KW-1133">Transmembrane helix</keyword>
<name>A0A3Q1B4H1_AMPOC</name>
<evidence type="ECO:0000256" key="2">
    <source>
        <dbReference type="ARBA" id="ARBA00004479"/>
    </source>
</evidence>
<feature type="domain" description="Fibronectin type-III" evidence="18">
    <location>
        <begin position="17"/>
        <end position="112"/>
    </location>
</feature>